<feature type="non-terminal residue" evidence="3">
    <location>
        <position position="398"/>
    </location>
</feature>
<protein>
    <recommendedName>
        <fullName evidence="2">Right handed beta helix domain-containing protein</fullName>
    </recommendedName>
</protein>
<dbReference type="InterPro" id="IPR051550">
    <property type="entry name" value="SCF-Subunits/Alg-Epimerases"/>
</dbReference>
<gene>
    <name evidence="3" type="ORF">AMJ39_09775</name>
</gene>
<evidence type="ECO:0000259" key="2">
    <source>
        <dbReference type="Pfam" id="PF13229"/>
    </source>
</evidence>
<dbReference type="InterPro" id="IPR039448">
    <property type="entry name" value="Beta_helix"/>
</dbReference>
<keyword evidence="1" id="KW-0677">Repeat</keyword>
<accession>A0A0S7WMT9</accession>
<evidence type="ECO:0000313" key="4">
    <source>
        <dbReference type="Proteomes" id="UP000052008"/>
    </source>
</evidence>
<evidence type="ECO:0000256" key="1">
    <source>
        <dbReference type="ARBA" id="ARBA00022737"/>
    </source>
</evidence>
<name>A0A0S7WMT9_UNCT6</name>
<dbReference type="InterPro" id="IPR011050">
    <property type="entry name" value="Pectin_lyase_fold/virulence"/>
</dbReference>
<dbReference type="Pfam" id="PF13229">
    <property type="entry name" value="Beta_helix"/>
    <property type="match status" value="1"/>
</dbReference>
<proteinExistence type="predicted"/>
<evidence type="ECO:0000313" key="3">
    <source>
        <dbReference type="EMBL" id="KPJ51480.1"/>
    </source>
</evidence>
<dbReference type="AlphaFoldDB" id="A0A0S7WMT9"/>
<dbReference type="EMBL" id="LIZS01000117">
    <property type="protein sequence ID" value="KPJ51480.1"/>
    <property type="molecule type" value="Genomic_DNA"/>
</dbReference>
<dbReference type="SUPFAM" id="SSF51126">
    <property type="entry name" value="Pectin lyase-like"/>
    <property type="match status" value="1"/>
</dbReference>
<dbReference type="Gene3D" id="2.160.20.10">
    <property type="entry name" value="Single-stranded right-handed beta-helix, Pectin lyase-like"/>
    <property type="match status" value="1"/>
</dbReference>
<reference evidence="3 4" key="1">
    <citation type="journal article" date="2015" name="Microbiome">
        <title>Genomic resolution of linkages in carbon, nitrogen, and sulfur cycling among widespread estuary sediment bacteria.</title>
        <authorList>
            <person name="Baker B.J."/>
            <person name="Lazar C.S."/>
            <person name="Teske A.P."/>
            <person name="Dick G.J."/>
        </authorList>
    </citation>
    <scope>NUCLEOTIDE SEQUENCE [LARGE SCALE GENOMIC DNA]</scope>
    <source>
        <strain evidence="3">DG_24</strain>
    </source>
</reference>
<organism evidence="3 4">
    <name type="scientific">candidate division TA06 bacterium DG_24</name>
    <dbReference type="NCBI Taxonomy" id="1703770"/>
    <lineage>
        <taxon>Bacteria</taxon>
        <taxon>Bacteria division TA06</taxon>
    </lineage>
</organism>
<dbReference type="PANTHER" id="PTHR22990:SF15">
    <property type="entry name" value="F-BOX ONLY PROTEIN 10"/>
    <property type="match status" value="1"/>
</dbReference>
<dbReference type="Proteomes" id="UP000052008">
    <property type="component" value="Unassembled WGS sequence"/>
</dbReference>
<sequence>MTALLAIPAVAFSQSTWYVPDDFPTIQGAINGVSDGDTIIVKPGTYFEHLDYYGKAIVLMSEKGPRVTTIDGSYSGRVVTFENGESPASVLEGFTITHGYESLGNGGGIDCTLQSSPMIKNCILVENRAVALGGGIACRGLSNPVITNCLFIGNVARGYPEGSQGGGISCFVLSNATVTDCVFIGNDSQYGGALDCSGSLPTVTNCLFIANTGDLGGAVFCSAADPIFCSAADPIITNCTFTMNSAVYGGALVLAGVYLPSYPVMTNCVMWNDSPSEIRVFIGEATVTYSTVQGGWPGVGNIDDDPMFVLADRQDCRLLWGSPCIDSGHPGSLDPDGTRGDMGAFFFDQNDYMTLYLTPDMTELSPGGELGVAYTVINRWAQPEPFWVLTEAVLPGGG</sequence>
<dbReference type="PANTHER" id="PTHR22990">
    <property type="entry name" value="F-BOX ONLY PROTEIN"/>
    <property type="match status" value="1"/>
</dbReference>
<dbReference type="InterPro" id="IPR012334">
    <property type="entry name" value="Pectin_lyas_fold"/>
</dbReference>
<comment type="caution">
    <text evidence="3">The sequence shown here is derived from an EMBL/GenBank/DDBJ whole genome shotgun (WGS) entry which is preliminary data.</text>
</comment>
<dbReference type="STRING" id="1703770.AMJ39_09775"/>
<feature type="domain" description="Right handed beta helix" evidence="2">
    <location>
        <begin position="89"/>
        <end position="212"/>
    </location>
</feature>